<dbReference type="EMBL" id="JBHSFK010000017">
    <property type="protein sequence ID" value="MFC4502874.1"/>
    <property type="molecule type" value="Genomic_DNA"/>
</dbReference>
<comment type="caution">
    <text evidence="2">The sequence shown here is derived from an EMBL/GenBank/DDBJ whole genome shotgun (WGS) entry which is preliminary data.</text>
</comment>
<evidence type="ECO:0008006" key="4">
    <source>
        <dbReference type="Google" id="ProtNLM"/>
    </source>
</evidence>
<protein>
    <recommendedName>
        <fullName evidence="4">Secreted protein</fullName>
    </recommendedName>
</protein>
<evidence type="ECO:0000313" key="3">
    <source>
        <dbReference type="Proteomes" id="UP001595839"/>
    </source>
</evidence>
<organism evidence="2 3">
    <name type="scientific">Streptomyces vulcanius</name>
    <dbReference type="NCBI Taxonomy" id="1441876"/>
    <lineage>
        <taxon>Bacteria</taxon>
        <taxon>Bacillati</taxon>
        <taxon>Actinomycetota</taxon>
        <taxon>Actinomycetes</taxon>
        <taxon>Kitasatosporales</taxon>
        <taxon>Streptomycetaceae</taxon>
        <taxon>Streptomyces</taxon>
    </lineage>
</organism>
<gene>
    <name evidence="2" type="ORF">ACFPIH_25735</name>
</gene>
<evidence type="ECO:0000313" key="2">
    <source>
        <dbReference type="EMBL" id="MFC4502874.1"/>
    </source>
</evidence>
<dbReference type="Proteomes" id="UP001595839">
    <property type="component" value="Unassembled WGS sequence"/>
</dbReference>
<reference evidence="3" key="1">
    <citation type="journal article" date="2019" name="Int. J. Syst. Evol. Microbiol.">
        <title>The Global Catalogue of Microorganisms (GCM) 10K type strain sequencing project: providing services to taxonomists for standard genome sequencing and annotation.</title>
        <authorList>
            <consortium name="The Broad Institute Genomics Platform"/>
            <consortium name="The Broad Institute Genome Sequencing Center for Infectious Disease"/>
            <person name="Wu L."/>
            <person name="Ma J."/>
        </authorList>
    </citation>
    <scope>NUCLEOTIDE SEQUENCE [LARGE SCALE GENOMIC DNA]</scope>
    <source>
        <strain evidence="3">CGMCC 4.7177</strain>
    </source>
</reference>
<accession>A0ABV9ASI5</accession>
<dbReference type="RefSeq" id="WP_381167251.1">
    <property type="nucleotide sequence ID" value="NZ_JBHSFK010000017.1"/>
</dbReference>
<evidence type="ECO:0000256" key="1">
    <source>
        <dbReference type="SAM" id="MobiDB-lite"/>
    </source>
</evidence>
<name>A0ABV9ASI5_9ACTN</name>
<keyword evidence="3" id="KW-1185">Reference proteome</keyword>
<feature type="region of interest" description="Disordered" evidence="1">
    <location>
        <begin position="199"/>
        <end position="218"/>
    </location>
</feature>
<proteinExistence type="predicted"/>
<sequence>MIASIVLPVVLVVVLLGAVAALIRRTRKGGTRKALETVALGLRAVAEGRPHGTRPLPEVHAVFYSAQRLTLRLAEADAPAPAPWTADVSGKEWSVEPASLRRTGNVGAGHTHPYSLTVTLGRHGDDRVLVDLSRLAGTIALTGDNNDVLRLAQALITELVSGPVGLLATVVLVGTAASPSVTDGLGARSPRLHTADTQGEALTCGPSEPSGPVPPASAFQTRHIRHDRATVATGSPSRRLFVVTAAQFRNEKWRDTPLRGTDTLLVLGYIPHADWQFQINADGSLDTGRLGLPIDTHTACFS</sequence>